<sequence>MADLRLRLGDFPQAVSRPGAAPYAAPERHRAAAEHAETRRAEVTAFRGRGNAATPAGSTNAAPTDDADQGAAPLSGLLGCHL</sequence>
<evidence type="ECO:0000256" key="1">
    <source>
        <dbReference type="SAM" id="MobiDB-lite"/>
    </source>
</evidence>
<feature type="compositionally biased region" description="Basic and acidic residues" evidence="1">
    <location>
        <begin position="26"/>
        <end position="42"/>
    </location>
</feature>
<reference evidence="3" key="1">
    <citation type="journal article" date="2019" name="Int. J. Syst. Evol. Microbiol.">
        <title>The Global Catalogue of Microorganisms (GCM) 10K type strain sequencing project: providing services to taxonomists for standard genome sequencing and annotation.</title>
        <authorList>
            <consortium name="The Broad Institute Genomics Platform"/>
            <consortium name="The Broad Institute Genome Sequencing Center for Infectious Disease"/>
            <person name="Wu L."/>
            <person name="Ma J."/>
        </authorList>
    </citation>
    <scope>NUCLEOTIDE SEQUENCE [LARGE SCALE GENOMIC DNA]</scope>
    <source>
        <strain evidence="3">JCM 17933</strain>
    </source>
</reference>
<name>A0ABP8PA29_9ACTN</name>
<evidence type="ECO:0000313" key="3">
    <source>
        <dbReference type="Proteomes" id="UP001500503"/>
    </source>
</evidence>
<accession>A0ABP8PA29</accession>
<feature type="region of interest" description="Disordered" evidence="1">
    <location>
        <begin position="1"/>
        <end position="82"/>
    </location>
</feature>
<protein>
    <submittedName>
        <fullName evidence="2">Uncharacterized protein</fullName>
    </submittedName>
</protein>
<dbReference type="Proteomes" id="UP001500503">
    <property type="component" value="Unassembled WGS sequence"/>
</dbReference>
<evidence type="ECO:0000313" key="2">
    <source>
        <dbReference type="EMBL" id="GAA4482907.1"/>
    </source>
</evidence>
<comment type="caution">
    <text evidence="2">The sequence shown here is derived from an EMBL/GenBank/DDBJ whole genome shotgun (WGS) entry which is preliminary data.</text>
</comment>
<keyword evidence="3" id="KW-1185">Reference proteome</keyword>
<gene>
    <name evidence="2" type="ORF">GCM10023191_003670</name>
</gene>
<proteinExistence type="predicted"/>
<organism evidence="2 3">
    <name type="scientific">Actinoallomurus oryzae</name>
    <dbReference type="NCBI Taxonomy" id="502180"/>
    <lineage>
        <taxon>Bacteria</taxon>
        <taxon>Bacillati</taxon>
        <taxon>Actinomycetota</taxon>
        <taxon>Actinomycetes</taxon>
        <taxon>Streptosporangiales</taxon>
        <taxon>Thermomonosporaceae</taxon>
        <taxon>Actinoallomurus</taxon>
    </lineage>
</organism>
<dbReference type="EMBL" id="BAABHF010000009">
    <property type="protein sequence ID" value="GAA4482907.1"/>
    <property type="molecule type" value="Genomic_DNA"/>
</dbReference>